<protein>
    <submittedName>
        <fullName evidence="1">Uncharacterized protein</fullName>
    </submittedName>
</protein>
<proteinExistence type="predicted"/>
<dbReference type="EMBL" id="CP003879">
    <property type="protein sequence ID" value="AFU70539.1"/>
    <property type="molecule type" value="Genomic_DNA"/>
</dbReference>
<accession>K4IJN2</accession>
<reference evidence="1" key="1">
    <citation type="submission" date="2006-03" db="EMBL/GenBank/DDBJ databases">
        <authorList>
            <person name="Bowman J."/>
            <person name="Ferriera S."/>
            <person name="Johnson J."/>
            <person name="Kravitz S."/>
            <person name="Halpern A."/>
            <person name="Remington K."/>
            <person name="Beeson K."/>
            <person name="Tran B."/>
            <person name="Rogers Y.-H."/>
            <person name="Friedman R."/>
            <person name="Venter J.C."/>
        </authorList>
    </citation>
    <scope>NUCLEOTIDE SEQUENCE [LARGE SCALE GENOMIC DNA]</scope>
    <source>
        <strain evidence="1">ATCC 700755</strain>
    </source>
</reference>
<organism evidence="1 2">
    <name type="scientific">Psychroflexus torquis (strain ATCC 700755 / CIP 106069 / ACAM 623)</name>
    <dbReference type="NCBI Taxonomy" id="313595"/>
    <lineage>
        <taxon>Bacteria</taxon>
        <taxon>Pseudomonadati</taxon>
        <taxon>Bacteroidota</taxon>
        <taxon>Flavobacteriia</taxon>
        <taxon>Flavobacteriales</taxon>
        <taxon>Flavobacteriaceae</taxon>
        <taxon>Psychroflexus</taxon>
    </lineage>
</organism>
<reference evidence="1" key="2">
    <citation type="submission" date="2012-09" db="EMBL/GenBank/DDBJ databases">
        <title>The complete sequence of Psychroflexus torquis an extreme psychrophile from sea-ice that is stimulated by light.</title>
        <authorList>
            <person name="Feng S."/>
            <person name="Powell S.M."/>
            <person name="Bowman J.P."/>
        </authorList>
    </citation>
    <scope>NUCLEOTIDE SEQUENCE [LARGE SCALE GENOMIC DNA]</scope>
    <source>
        <strain evidence="1">ATCC 700755</strain>
    </source>
</reference>
<dbReference type="eggNOG" id="ENOG5033D6G">
    <property type="taxonomic scope" value="Bacteria"/>
</dbReference>
<evidence type="ECO:0000313" key="2">
    <source>
        <dbReference type="Proteomes" id="UP000008514"/>
    </source>
</evidence>
<keyword evidence="2" id="KW-1185">Reference proteome</keyword>
<dbReference type="RefSeq" id="WP_015026072.1">
    <property type="nucleotide sequence ID" value="NC_018721.1"/>
</dbReference>
<dbReference type="Proteomes" id="UP000008514">
    <property type="component" value="Chromosome"/>
</dbReference>
<dbReference type="HOGENOM" id="CLU_1218933_0_0_10"/>
<sequence length="227" mass="26952">MIDVIQIYKSKGVFTKSTYNPENRKHFQDIDMSFDSRQGYLENDILMLPIHYKKFPDFETADVTIIQDTKGWLSFLENKHIKNTDVSNSFKNVPTKSILSNHESFYTLIQLDSPKAFEFFKLKKSNKDTYEVFLDYESNSKRIGIPKRENHKICDLKHSKPIRYKINGKSDFTLTGSKERTFYEYDYIIEWIGKIDTIEFCELNKISKRKTIPIDNCKLIDERKILR</sequence>
<dbReference type="AlphaFoldDB" id="K4IJN2"/>
<dbReference type="OrthoDB" id="1448901at2"/>
<gene>
    <name evidence="1" type="ordered locus">P700755_003970</name>
</gene>
<dbReference type="KEGG" id="ptq:P700755_003970"/>
<evidence type="ECO:0000313" key="1">
    <source>
        <dbReference type="EMBL" id="AFU70539.1"/>
    </source>
</evidence>
<name>K4IJN2_PSYTT</name>